<reference evidence="2 3" key="1">
    <citation type="submission" date="2019-09" db="EMBL/GenBank/DDBJ databases">
        <authorList>
            <person name="Chandra G."/>
            <person name="Truman W A."/>
        </authorList>
    </citation>
    <scope>NUCLEOTIDE SEQUENCE [LARGE SCALE GENOMIC DNA]</scope>
    <source>
        <strain evidence="2">PS833</strain>
    </source>
</reference>
<sequence length="41" mass="4490">MTYHASLYLSHPIDPGSEQLNSDQRFPSSGAPSPYGSKPLR</sequence>
<dbReference type="AlphaFoldDB" id="A0A5E7T565"/>
<gene>
    <name evidence="2" type="ORF">PS833_02176</name>
</gene>
<feature type="region of interest" description="Disordered" evidence="1">
    <location>
        <begin position="1"/>
        <end position="41"/>
    </location>
</feature>
<dbReference type="EMBL" id="CABVHU010000004">
    <property type="protein sequence ID" value="VVN94894.1"/>
    <property type="molecule type" value="Genomic_DNA"/>
</dbReference>
<organism evidence="2 3">
    <name type="scientific">Pseudomonas fluorescens</name>
    <dbReference type="NCBI Taxonomy" id="294"/>
    <lineage>
        <taxon>Bacteria</taxon>
        <taxon>Pseudomonadati</taxon>
        <taxon>Pseudomonadota</taxon>
        <taxon>Gammaproteobacteria</taxon>
        <taxon>Pseudomonadales</taxon>
        <taxon>Pseudomonadaceae</taxon>
        <taxon>Pseudomonas</taxon>
    </lineage>
</organism>
<proteinExistence type="predicted"/>
<evidence type="ECO:0000256" key="1">
    <source>
        <dbReference type="SAM" id="MobiDB-lite"/>
    </source>
</evidence>
<evidence type="ECO:0000313" key="2">
    <source>
        <dbReference type="EMBL" id="VVN94894.1"/>
    </source>
</evidence>
<protein>
    <submittedName>
        <fullName evidence="2">Uncharacterized protein</fullName>
    </submittedName>
</protein>
<evidence type="ECO:0000313" key="3">
    <source>
        <dbReference type="Proteomes" id="UP000409037"/>
    </source>
</evidence>
<name>A0A5E7T565_PSEFL</name>
<accession>A0A5E7T565</accession>
<dbReference type="Proteomes" id="UP000409037">
    <property type="component" value="Unassembled WGS sequence"/>
</dbReference>
<feature type="compositionally biased region" description="Polar residues" evidence="1">
    <location>
        <begin position="18"/>
        <end position="31"/>
    </location>
</feature>